<evidence type="ECO:0000313" key="3">
    <source>
        <dbReference type="Proteomes" id="UP000250043"/>
    </source>
</evidence>
<evidence type="ECO:0000313" key="2">
    <source>
        <dbReference type="EMBL" id="OCH96262.1"/>
    </source>
</evidence>
<protein>
    <submittedName>
        <fullName evidence="2">Uncharacterized protein</fullName>
    </submittedName>
</protein>
<keyword evidence="3" id="KW-1185">Reference proteome</keyword>
<proteinExistence type="predicted"/>
<reference evidence="2 3" key="1">
    <citation type="submission" date="2016-07" db="EMBL/GenBank/DDBJ databases">
        <title>Draft genome of the white-rot fungus Obba rivulosa 3A-2.</title>
        <authorList>
            <consortium name="DOE Joint Genome Institute"/>
            <person name="Miettinen O."/>
            <person name="Riley R."/>
            <person name="Acob R."/>
            <person name="Barry K."/>
            <person name="Cullen D."/>
            <person name="De Vries R."/>
            <person name="Hainaut M."/>
            <person name="Hatakka A."/>
            <person name="Henrissat B."/>
            <person name="Hilden K."/>
            <person name="Kuo R."/>
            <person name="Labutti K."/>
            <person name="Lipzen A."/>
            <person name="Makela M.R."/>
            <person name="Sandor L."/>
            <person name="Spatafora J.W."/>
            <person name="Grigoriev I.V."/>
            <person name="Hibbett D.S."/>
        </authorList>
    </citation>
    <scope>NUCLEOTIDE SEQUENCE [LARGE SCALE GENOMIC DNA]</scope>
    <source>
        <strain evidence="2 3">3A-2</strain>
    </source>
</reference>
<gene>
    <name evidence="2" type="ORF">OBBRIDRAFT_229434</name>
</gene>
<feature type="compositionally biased region" description="Basic residues" evidence="1">
    <location>
        <begin position="28"/>
        <end position="37"/>
    </location>
</feature>
<accession>A0A8E2J871</accession>
<evidence type="ECO:0000256" key="1">
    <source>
        <dbReference type="SAM" id="MobiDB-lite"/>
    </source>
</evidence>
<name>A0A8E2J871_9APHY</name>
<dbReference type="Proteomes" id="UP000250043">
    <property type="component" value="Unassembled WGS sequence"/>
</dbReference>
<organism evidence="2 3">
    <name type="scientific">Obba rivulosa</name>
    <dbReference type="NCBI Taxonomy" id="1052685"/>
    <lineage>
        <taxon>Eukaryota</taxon>
        <taxon>Fungi</taxon>
        <taxon>Dikarya</taxon>
        <taxon>Basidiomycota</taxon>
        <taxon>Agaricomycotina</taxon>
        <taxon>Agaricomycetes</taxon>
        <taxon>Polyporales</taxon>
        <taxon>Gelatoporiaceae</taxon>
        <taxon>Obba</taxon>
    </lineage>
</organism>
<dbReference type="EMBL" id="KV722331">
    <property type="protein sequence ID" value="OCH96262.1"/>
    <property type="molecule type" value="Genomic_DNA"/>
</dbReference>
<dbReference type="AlphaFoldDB" id="A0A8E2J871"/>
<feature type="region of interest" description="Disordered" evidence="1">
    <location>
        <begin position="28"/>
        <end position="62"/>
    </location>
</feature>
<sequence>MPPALRSDVSDTLEESLYRAIMNGAAPRRTRLGRRQLRGPTFSGPPPRREPHGGPSPCGSERLLRERAGSASSLSCRSIFAPFLLQISWSLELTCVLSDKRVQYTTTRGPRYPFLIFKVQSAKHAARPGLLGPHRLALLRHPLSAHPPLLLPGRIREGGRGVAAARQSEQAAAAGRSGPRA</sequence>